<keyword evidence="3" id="KW-1185">Reference proteome</keyword>
<feature type="compositionally biased region" description="Pro residues" evidence="1">
    <location>
        <begin position="68"/>
        <end position="82"/>
    </location>
</feature>
<dbReference type="OrthoDB" id="129800at2759"/>
<gene>
    <name evidence="2" type="ORF">Pfra01_002183800</name>
</gene>
<evidence type="ECO:0000256" key="1">
    <source>
        <dbReference type="SAM" id="MobiDB-lite"/>
    </source>
</evidence>
<reference evidence="2" key="1">
    <citation type="submission" date="2023-04" db="EMBL/GenBank/DDBJ databases">
        <title>Phytophthora fragariaefolia NBRC 109709.</title>
        <authorList>
            <person name="Ichikawa N."/>
            <person name="Sato H."/>
            <person name="Tonouchi N."/>
        </authorList>
    </citation>
    <scope>NUCLEOTIDE SEQUENCE</scope>
    <source>
        <strain evidence="2">NBRC 109709</strain>
    </source>
</reference>
<organism evidence="2 3">
    <name type="scientific">Phytophthora fragariaefolia</name>
    <dbReference type="NCBI Taxonomy" id="1490495"/>
    <lineage>
        <taxon>Eukaryota</taxon>
        <taxon>Sar</taxon>
        <taxon>Stramenopiles</taxon>
        <taxon>Oomycota</taxon>
        <taxon>Peronosporomycetes</taxon>
        <taxon>Peronosporales</taxon>
        <taxon>Peronosporaceae</taxon>
        <taxon>Phytophthora</taxon>
    </lineage>
</organism>
<feature type="compositionally biased region" description="Low complexity" evidence="1">
    <location>
        <begin position="83"/>
        <end position="94"/>
    </location>
</feature>
<protein>
    <submittedName>
        <fullName evidence="2">Unnamed protein product</fullName>
    </submittedName>
</protein>
<dbReference type="SUPFAM" id="SSF82199">
    <property type="entry name" value="SET domain"/>
    <property type="match status" value="1"/>
</dbReference>
<accession>A0A9W6Y5M9</accession>
<comment type="caution">
    <text evidence="2">The sequence shown here is derived from an EMBL/GenBank/DDBJ whole genome shotgun (WGS) entry which is preliminary data.</text>
</comment>
<feature type="region of interest" description="Disordered" evidence="1">
    <location>
        <begin position="15"/>
        <end position="122"/>
    </location>
</feature>
<evidence type="ECO:0000313" key="2">
    <source>
        <dbReference type="EMBL" id="GMF53046.1"/>
    </source>
</evidence>
<dbReference type="Proteomes" id="UP001165121">
    <property type="component" value="Unassembled WGS sequence"/>
</dbReference>
<name>A0A9W6Y5M9_9STRA</name>
<feature type="compositionally biased region" description="Low complexity" evidence="1">
    <location>
        <begin position="37"/>
        <end position="52"/>
    </location>
</feature>
<dbReference type="Gene3D" id="2.170.270.10">
    <property type="entry name" value="SET domain"/>
    <property type="match status" value="1"/>
</dbReference>
<proteinExistence type="predicted"/>
<dbReference type="EMBL" id="BSXT01003216">
    <property type="protein sequence ID" value="GMF53046.1"/>
    <property type="molecule type" value="Genomic_DNA"/>
</dbReference>
<dbReference type="AlphaFoldDB" id="A0A9W6Y5M9"/>
<sequence>MVYLTHSSIHRRLRCIDDSSSDENAPPNVLQAAPEQGSPSSASSATGTATPPWLSPEKAKHRSKFATNPPPSPTPETPPRPAPCACASPTTSSPVLLETPPRSPARTKTTKTIHPRQGLQERRQAAAPYARQRSTPHNVHRPATADQDRHVRVTYAVHGRYQAAATDQDRPVRRGAAAADQGHQACHRVVEPAPRAALLASQHGDVFVPAQWPYAVAHLREQFNPLATIFPAVQHFGSCGCWDRCRADSCRNALMHAYCSVNCCPYEGKCGNGLEESPKVFLGRNVRTRQLGVVAAEDIGAGEVLGQYLGEIEHVSVGRANRPCNGVTASC</sequence>
<dbReference type="InterPro" id="IPR046341">
    <property type="entry name" value="SET_dom_sf"/>
</dbReference>
<evidence type="ECO:0000313" key="3">
    <source>
        <dbReference type="Proteomes" id="UP001165121"/>
    </source>
</evidence>